<dbReference type="InterPro" id="IPR022742">
    <property type="entry name" value="Hydrolase_4"/>
</dbReference>
<dbReference type="InterPro" id="IPR051044">
    <property type="entry name" value="MAG_DAG_Lipase"/>
</dbReference>
<organism evidence="2 3">
    <name type="scientific">Pontivivens ytuae</name>
    <dbReference type="NCBI Taxonomy" id="2789856"/>
    <lineage>
        <taxon>Bacteria</taxon>
        <taxon>Pseudomonadati</taxon>
        <taxon>Pseudomonadota</taxon>
        <taxon>Alphaproteobacteria</taxon>
        <taxon>Rhodobacterales</taxon>
        <taxon>Paracoccaceae</taxon>
        <taxon>Pontivivens</taxon>
    </lineage>
</organism>
<dbReference type="RefSeq" id="WP_196102636.1">
    <property type="nucleotide sequence ID" value="NZ_CP064942.1"/>
</dbReference>
<evidence type="ECO:0000313" key="3">
    <source>
        <dbReference type="Proteomes" id="UP000594800"/>
    </source>
</evidence>
<evidence type="ECO:0000259" key="1">
    <source>
        <dbReference type="Pfam" id="PF12146"/>
    </source>
</evidence>
<accession>A0A7S9LQL8</accession>
<gene>
    <name evidence="2" type="ORF">I0K15_16810</name>
</gene>
<name>A0A7S9LQL8_9RHOB</name>
<dbReference type="EMBL" id="CP064942">
    <property type="protein sequence ID" value="QPH53427.1"/>
    <property type="molecule type" value="Genomic_DNA"/>
</dbReference>
<dbReference type="Proteomes" id="UP000594800">
    <property type="component" value="Chromosome"/>
</dbReference>
<dbReference type="Pfam" id="PF12146">
    <property type="entry name" value="Hydrolase_4"/>
    <property type="match status" value="1"/>
</dbReference>
<sequence length="311" mass="33566">MEAAPLHDDIADAPAGGAAHYRQTRDGTRIRIALWPEGTRGTALLFPGRTEYIEKYGRVVGRLSAMGFAVAVIDWRGQGLSTRIHGTTELGHVRRFSEYQQDVAALLEAIEGLPRPLHLFAHSMGGCIGLRALSEGLPVATATFSAPMWGLKLPPLQRHLAPFVIRLLRAVGRSEDYAPGGRSAAHVALKGYSGNPLTTDEEHFDRLKRQLAAYPQLGLGAPSVGWLAAAFDEMTELLDAPAPTVPVLAAVGSDEQIVSPGAVVTQLERMPDGTLLNIEGARHELWMETAAIQDPLWTRIATHVEQAEVTA</sequence>
<feature type="domain" description="Serine aminopeptidase S33" evidence="1">
    <location>
        <begin position="39"/>
        <end position="289"/>
    </location>
</feature>
<dbReference type="InterPro" id="IPR029058">
    <property type="entry name" value="AB_hydrolase_fold"/>
</dbReference>
<proteinExistence type="predicted"/>
<dbReference type="Gene3D" id="3.40.50.1820">
    <property type="entry name" value="alpha/beta hydrolase"/>
    <property type="match status" value="1"/>
</dbReference>
<dbReference type="SUPFAM" id="SSF53474">
    <property type="entry name" value="alpha/beta-Hydrolases"/>
    <property type="match status" value="1"/>
</dbReference>
<reference evidence="2 3" key="1">
    <citation type="submission" date="2020-11" db="EMBL/GenBank/DDBJ databases">
        <title>Description of Pontivivens ytuae sp. nov. isolated from deep sea sediment of Mariana Trench.</title>
        <authorList>
            <person name="Wang Z."/>
            <person name="Sun Q.-L."/>
            <person name="Xu X.-D."/>
            <person name="Tang Y.-Z."/>
            <person name="Zhang J."/>
        </authorList>
    </citation>
    <scope>NUCLEOTIDE SEQUENCE [LARGE SCALE GENOMIC DNA]</scope>
    <source>
        <strain evidence="2 3">MT2928</strain>
    </source>
</reference>
<keyword evidence="2" id="KW-0378">Hydrolase</keyword>
<evidence type="ECO:0000313" key="2">
    <source>
        <dbReference type="EMBL" id="QPH53427.1"/>
    </source>
</evidence>
<dbReference type="GO" id="GO:0016787">
    <property type="term" value="F:hydrolase activity"/>
    <property type="evidence" value="ECO:0007669"/>
    <property type="project" value="UniProtKB-KW"/>
</dbReference>
<dbReference type="AlphaFoldDB" id="A0A7S9LQL8"/>
<protein>
    <submittedName>
        <fullName evidence="2">Alpha/beta hydrolase</fullName>
    </submittedName>
</protein>
<keyword evidence="3" id="KW-1185">Reference proteome</keyword>
<dbReference type="KEGG" id="poz:I0K15_16810"/>
<dbReference type="PANTHER" id="PTHR11614">
    <property type="entry name" value="PHOSPHOLIPASE-RELATED"/>
    <property type="match status" value="1"/>
</dbReference>